<dbReference type="Gene3D" id="3.40.50.1000">
    <property type="entry name" value="HAD superfamily/HAD-like"/>
    <property type="match status" value="2"/>
</dbReference>
<dbReference type="Pfam" id="PF13344">
    <property type="entry name" value="Hydrolase_6"/>
    <property type="match status" value="1"/>
</dbReference>
<proteinExistence type="predicted"/>
<organism evidence="2 3">
    <name type="scientific">Aureococcus anophagefferens</name>
    <name type="common">Harmful bloom alga</name>
    <dbReference type="NCBI Taxonomy" id="44056"/>
    <lineage>
        <taxon>Eukaryota</taxon>
        <taxon>Sar</taxon>
        <taxon>Stramenopiles</taxon>
        <taxon>Ochrophyta</taxon>
        <taxon>Pelagophyceae</taxon>
        <taxon>Pelagomonadales</taxon>
        <taxon>Pelagomonadaceae</taxon>
        <taxon>Aureococcus</taxon>
    </lineage>
</organism>
<dbReference type="PANTHER" id="PTHR19288">
    <property type="entry name" value="4-NITROPHENYLPHOSPHATASE-RELATED"/>
    <property type="match status" value="1"/>
</dbReference>
<gene>
    <name evidence="2" type="ORF">SO694_00044287</name>
</gene>
<dbReference type="EMBL" id="JBBJCI010000083">
    <property type="protein sequence ID" value="KAK7249098.1"/>
    <property type="molecule type" value="Genomic_DNA"/>
</dbReference>
<dbReference type="InterPro" id="IPR006357">
    <property type="entry name" value="HAD-SF_hydro_IIA"/>
</dbReference>
<reference evidence="2 3" key="1">
    <citation type="submission" date="2024-03" db="EMBL/GenBank/DDBJ databases">
        <title>Aureococcus anophagefferens CCMP1851 and Kratosvirus quantuckense: Draft genome of a second virus-susceptible host strain in the model system.</title>
        <authorList>
            <person name="Chase E."/>
            <person name="Truchon A.R."/>
            <person name="Schepens W."/>
            <person name="Wilhelm S.W."/>
        </authorList>
    </citation>
    <scope>NUCLEOTIDE SEQUENCE [LARGE SCALE GENOMIC DNA]</scope>
    <source>
        <strain evidence="2 3">CCMP1851</strain>
    </source>
</reference>
<dbReference type="InterPro" id="IPR032710">
    <property type="entry name" value="NTF2-like_dom_sf"/>
</dbReference>
<dbReference type="InterPro" id="IPR023214">
    <property type="entry name" value="HAD_sf"/>
</dbReference>
<comment type="caution">
    <text evidence="2">The sequence shown here is derived from an EMBL/GenBank/DDBJ whole genome shotgun (WGS) entry which is preliminary data.</text>
</comment>
<dbReference type="Proteomes" id="UP001363151">
    <property type="component" value="Unassembled WGS sequence"/>
</dbReference>
<evidence type="ECO:0000313" key="3">
    <source>
        <dbReference type="Proteomes" id="UP001363151"/>
    </source>
</evidence>
<dbReference type="SUPFAM" id="SSF56784">
    <property type="entry name" value="HAD-like"/>
    <property type="match status" value="1"/>
</dbReference>
<dbReference type="Pfam" id="PF13474">
    <property type="entry name" value="SnoaL_3"/>
    <property type="match status" value="1"/>
</dbReference>
<accession>A0ABR1G7G1</accession>
<dbReference type="InterPro" id="IPR037401">
    <property type="entry name" value="SnoaL-like"/>
</dbReference>
<dbReference type="SUPFAM" id="SSF54427">
    <property type="entry name" value="NTF2-like"/>
    <property type="match status" value="1"/>
</dbReference>
<name>A0ABR1G7G1_AURAN</name>
<dbReference type="PANTHER" id="PTHR19288:SF93">
    <property type="entry name" value="FI11325P-RELATED"/>
    <property type="match status" value="1"/>
</dbReference>
<dbReference type="Pfam" id="PF13242">
    <property type="entry name" value="Hydrolase_like"/>
    <property type="match status" value="1"/>
</dbReference>
<keyword evidence="3" id="KW-1185">Reference proteome</keyword>
<evidence type="ECO:0000259" key="1">
    <source>
        <dbReference type="Pfam" id="PF13474"/>
    </source>
</evidence>
<feature type="domain" description="SnoaL-like" evidence="1">
    <location>
        <begin position="329"/>
        <end position="439"/>
    </location>
</feature>
<dbReference type="NCBIfam" id="TIGR01460">
    <property type="entry name" value="HAD-SF-IIA"/>
    <property type="match status" value="1"/>
</dbReference>
<dbReference type="InterPro" id="IPR036412">
    <property type="entry name" value="HAD-like_sf"/>
</dbReference>
<protein>
    <submittedName>
        <fullName evidence="2">Phosphoglycolate phosphatase</fullName>
    </submittedName>
</protein>
<sequence length="454" mass="46422">MAIQRARAGLDELLAAKRALPFQVLTGGDAAFLERHDAFVFDCDGVLYSGSELLDGAAAAVAALRSAGKRCLFVTNNSGKSRLTMAVKLGALGLAATPEECVPASFATAAALAARGVTRAFVVGADGLSEELELAGVEVLKAGATTEPFSEAAFERVALEGEPVGAVVVGMDATCDLRTLALASLHLQRDERCLFASTNPDAFDVVGGRRMPGNGALVAALATASGRGAPDLTCGKPAPALAESLVSTFGLDPARTVVVGDRVDTDMALASRMGCAGLLVLTGCATAADAAALAPGCATTFVTSHLGALAGPGALVGEPSTAAPDTVDGVLDALHAAAARADADAYLDLVSSDFVFLGTDAAERWDRAAFEAYARGRFEKGNGWAYEVVSRRSTARGDVVFFDEDLANANLGACRSTGVLVRDGGGLKVAQYSLSVPIPNALCLDVVRQIRARD</sequence>
<dbReference type="Gene3D" id="3.10.450.50">
    <property type="match status" value="1"/>
</dbReference>
<evidence type="ECO:0000313" key="2">
    <source>
        <dbReference type="EMBL" id="KAK7249098.1"/>
    </source>
</evidence>